<dbReference type="AlphaFoldDB" id="A0A1T5MK64"/>
<dbReference type="Proteomes" id="UP000190285">
    <property type="component" value="Unassembled WGS sequence"/>
</dbReference>
<proteinExistence type="inferred from homology"/>
<dbReference type="InterPro" id="IPR020814">
    <property type="entry name" value="Ribosomal_S6_plastid/chlpt"/>
</dbReference>
<dbReference type="GO" id="GO:0006412">
    <property type="term" value="P:translation"/>
    <property type="evidence" value="ECO:0007669"/>
    <property type="project" value="UniProtKB-UniRule"/>
</dbReference>
<dbReference type="GO" id="GO:0070181">
    <property type="term" value="F:small ribosomal subunit rRNA binding"/>
    <property type="evidence" value="ECO:0007669"/>
    <property type="project" value="TreeGrafter"/>
</dbReference>
<reference evidence="10" key="1">
    <citation type="submission" date="2017-02" db="EMBL/GenBank/DDBJ databases">
        <authorList>
            <person name="Varghese N."/>
            <person name="Submissions S."/>
        </authorList>
    </citation>
    <scope>NUCLEOTIDE SEQUENCE [LARGE SCALE GENOMIC DNA]</scope>
    <source>
        <strain evidence="10">M1</strain>
    </source>
</reference>
<dbReference type="GO" id="GO:0003735">
    <property type="term" value="F:structural constituent of ribosome"/>
    <property type="evidence" value="ECO:0007669"/>
    <property type="project" value="InterPro"/>
</dbReference>
<evidence type="ECO:0000256" key="7">
    <source>
        <dbReference type="ARBA" id="ARBA00035294"/>
    </source>
</evidence>
<dbReference type="GO" id="GO:1990904">
    <property type="term" value="C:ribonucleoprotein complex"/>
    <property type="evidence" value="ECO:0007669"/>
    <property type="project" value="UniProtKB-KW"/>
</dbReference>
<comment type="similarity">
    <text evidence="1 8">Belongs to the bacterial ribosomal protein bS6 family.</text>
</comment>
<dbReference type="InterPro" id="IPR014717">
    <property type="entry name" value="Transl_elong_EF1B/ribsomal_bS6"/>
</dbReference>
<dbReference type="NCBIfam" id="TIGR00166">
    <property type="entry name" value="S6"/>
    <property type="match status" value="1"/>
</dbReference>
<dbReference type="GO" id="GO:0005737">
    <property type="term" value="C:cytoplasm"/>
    <property type="evidence" value="ECO:0007669"/>
    <property type="project" value="UniProtKB-ARBA"/>
</dbReference>
<organism evidence="9 10">
    <name type="scientific">Maledivibacter halophilus</name>
    <dbReference type="NCBI Taxonomy" id="36842"/>
    <lineage>
        <taxon>Bacteria</taxon>
        <taxon>Bacillati</taxon>
        <taxon>Bacillota</taxon>
        <taxon>Clostridia</taxon>
        <taxon>Peptostreptococcales</taxon>
        <taxon>Caminicellaceae</taxon>
        <taxon>Maledivibacter</taxon>
    </lineage>
</organism>
<keyword evidence="4 8" id="KW-0689">Ribosomal protein</keyword>
<dbReference type="PANTHER" id="PTHR21011">
    <property type="entry name" value="MITOCHONDRIAL 28S RIBOSOMAL PROTEIN S6"/>
    <property type="match status" value="1"/>
</dbReference>
<dbReference type="PANTHER" id="PTHR21011:SF1">
    <property type="entry name" value="SMALL RIBOSOMAL SUBUNIT PROTEIN BS6M"/>
    <property type="match status" value="1"/>
</dbReference>
<keyword evidence="2 8" id="KW-0699">rRNA-binding</keyword>
<evidence type="ECO:0000256" key="1">
    <source>
        <dbReference type="ARBA" id="ARBA00009512"/>
    </source>
</evidence>
<dbReference type="CDD" id="cd00473">
    <property type="entry name" value="bS6"/>
    <property type="match status" value="1"/>
</dbReference>
<dbReference type="HAMAP" id="MF_00360">
    <property type="entry name" value="Ribosomal_bS6"/>
    <property type="match status" value="1"/>
</dbReference>
<protein>
    <recommendedName>
        <fullName evidence="7 8">Small ribosomal subunit protein bS6</fullName>
    </recommendedName>
</protein>
<dbReference type="RefSeq" id="WP_079495405.1">
    <property type="nucleotide sequence ID" value="NZ_FUZT01000017.1"/>
</dbReference>
<gene>
    <name evidence="8" type="primary">rpsF</name>
    <name evidence="9" type="ORF">SAMN02194393_04857</name>
</gene>
<evidence type="ECO:0000256" key="8">
    <source>
        <dbReference type="HAMAP-Rule" id="MF_00360"/>
    </source>
</evidence>
<evidence type="ECO:0000313" key="10">
    <source>
        <dbReference type="Proteomes" id="UP000190285"/>
    </source>
</evidence>
<accession>A0A1T5MK64</accession>
<dbReference type="FunFam" id="3.30.70.60:FF:000002">
    <property type="entry name" value="30S ribosomal protein S6"/>
    <property type="match status" value="1"/>
</dbReference>
<evidence type="ECO:0000313" key="9">
    <source>
        <dbReference type="EMBL" id="SKC88308.1"/>
    </source>
</evidence>
<dbReference type="InterPro" id="IPR035980">
    <property type="entry name" value="Ribosomal_bS6_sf"/>
</dbReference>
<evidence type="ECO:0000256" key="4">
    <source>
        <dbReference type="ARBA" id="ARBA00022980"/>
    </source>
</evidence>
<dbReference type="EMBL" id="FUZT01000017">
    <property type="protein sequence ID" value="SKC88308.1"/>
    <property type="molecule type" value="Genomic_DNA"/>
</dbReference>
<dbReference type="SUPFAM" id="SSF54995">
    <property type="entry name" value="Ribosomal protein S6"/>
    <property type="match status" value="1"/>
</dbReference>
<evidence type="ECO:0000256" key="6">
    <source>
        <dbReference type="ARBA" id="ARBA00035104"/>
    </source>
</evidence>
<dbReference type="GO" id="GO:0005840">
    <property type="term" value="C:ribosome"/>
    <property type="evidence" value="ECO:0007669"/>
    <property type="project" value="UniProtKB-KW"/>
</dbReference>
<dbReference type="Gene3D" id="3.30.70.60">
    <property type="match status" value="1"/>
</dbReference>
<dbReference type="Pfam" id="PF01250">
    <property type="entry name" value="Ribosomal_S6"/>
    <property type="match status" value="1"/>
</dbReference>
<name>A0A1T5MK64_9FIRM</name>
<keyword evidence="10" id="KW-1185">Reference proteome</keyword>
<dbReference type="InterPro" id="IPR000529">
    <property type="entry name" value="Ribosomal_bS6"/>
</dbReference>
<dbReference type="OrthoDB" id="9812702at2"/>
<comment type="function">
    <text evidence="6 8">Binds together with bS18 to 16S ribosomal RNA.</text>
</comment>
<keyword evidence="5 8" id="KW-0687">Ribonucleoprotein</keyword>
<evidence type="ECO:0000256" key="2">
    <source>
        <dbReference type="ARBA" id="ARBA00022730"/>
    </source>
</evidence>
<evidence type="ECO:0000256" key="3">
    <source>
        <dbReference type="ARBA" id="ARBA00022884"/>
    </source>
</evidence>
<dbReference type="STRING" id="36842.SAMN02194393_04857"/>
<keyword evidence="3 8" id="KW-0694">RNA-binding</keyword>
<sequence length="95" mass="11390">MRKYETMFIVKPDVEEEKRNELIEKFKGIIETDGEIEEVNEWGTKKLAYEIDKLKEGYYVLINFKANTDLPKELERNFKITDGIIRYIVINLEEK</sequence>
<evidence type="ECO:0000256" key="5">
    <source>
        <dbReference type="ARBA" id="ARBA00023274"/>
    </source>
</evidence>